<dbReference type="RefSeq" id="WP_407670341.1">
    <property type="nucleotide sequence ID" value="NZ_FRCK01000005.1"/>
</dbReference>
<evidence type="ECO:0000313" key="2">
    <source>
        <dbReference type="EMBL" id="SHM20909.1"/>
    </source>
</evidence>
<dbReference type="EMBL" id="FRCK01000005">
    <property type="protein sequence ID" value="SHM20909.1"/>
    <property type="molecule type" value="Genomic_DNA"/>
</dbReference>
<feature type="region of interest" description="Disordered" evidence="1">
    <location>
        <begin position="1"/>
        <end position="35"/>
    </location>
</feature>
<dbReference type="Proteomes" id="UP000184444">
    <property type="component" value="Unassembled WGS sequence"/>
</dbReference>
<accession>A0A1M7GYG9</accession>
<dbReference type="STRING" id="53463.SAMN05444389_10535"/>
<evidence type="ECO:0000256" key="1">
    <source>
        <dbReference type="SAM" id="MobiDB-lite"/>
    </source>
</evidence>
<gene>
    <name evidence="2" type="ORF">SAMN05444389_10535</name>
</gene>
<reference evidence="3" key="1">
    <citation type="submission" date="2016-11" db="EMBL/GenBank/DDBJ databases">
        <authorList>
            <person name="Varghese N."/>
            <person name="Submissions S."/>
        </authorList>
    </citation>
    <scope>NUCLEOTIDE SEQUENCE [LARGE SCALE GENOMIC DNA]</scope>
    <source>
        <strain evidence="3">DSM 6637</strain>
    </source>
</reference>
<dbReference type="Pfam" id="PF05258">
    <property type="entry name" value="DciA"/>
    <property type="match status" value="1"/>
</dbReference>
<evidence type="ECO:0000313" key="3">
    <source>
        <dbReference type="Proteomes" id="UP000184444"/>
    </source>
</evidence>
<dbReference type="AlphaFoldDB" id="A0A1M7GYG9"/>
<name>A0A1M7GYG9_9RHOB</name>
<proteinExistence type="predicted"/>
<dbReference type="InterPro" id="IPR007922">
    <property type="entry name" value="DciA-like"/>
</dbReference>
<sequence length="193" mass="20758">MTDTPTPPSPPKTRRRKPAAAEDAPPRRRMRGFEPAATLIAPQLRRSAESRGFAVARLLTDWPEIVGAQTAAHTRPVKVSHSRTQGLGATLTILTDGAHAPLVQMELPRIRERVNAVYGFNAIARVTITQTAAQGFAEGQAEFLHRPPTPCAAPLPPEAAAAAEAVAARFDDPKLADSMRRLALARAARAARR</sequence>
<protein>
    <recommendedName>
        <fullName evidence="4">DUF721 domain-containing protein</fullName>
    </recommendedName>
</protein>
<evidence type="ECO:0008006" key="4">
    <source>
        <dbReference type="Google" id="ProtNLM"/>
    </source>
</evidence>
<dbReference type="InterPro" id="IPR010593">
    <property type="entry name" value="DUF1159"/>
</dbReference>
<organism evidence="2 3">
    <name type="scientific">Paracoccus solventivorans</name>
    <dbReference type="NCBI Taxonomy" id="53463"/>
    <lineage>
        <taxon>Bacteria</taxon>
        <taxon>Pseudomonadati</taxon>
        <taxon>Pseudomonadota</taxon>
        <taxon>Alphaproteobacteria</taxon>
        <taxon>Rhodobacterales</taxon>
        <taxon>Paracoccaceae</taxon>
        <taxon>Paracoccus</taxon>
    </lineage>
</organism>
<keyword evidence="3" id="KW-1185">Reference proteome</keyword>
<feature type="compositionally biased region" description="Pro residues" evidence="1">
    <location>
        <begin position="1"/>
        <end position="11"/>
    </location>
</feature>
<dbReference type="PIRSF" id="PIRSF032064">
    <property type="entry name" value="UCP032064"/>
    <property type="match status" value="1"/>
</dbReference>